<evidence type="ECO:0008006" key="3">
    <source>
        <dbReference type="Google" id="ProtNLM"/>
    </source>
</evidence>
<protein>
    <recommendedName>
        <fullName evidence="3">CUB domain-containing protein</fullName>
    </recommendedName>
</protein>
<dbReference type="AlphaFoldDB" id="A0AAV4JT76"/>
<name>A0AAV4JT76_9GAST</name>
<keyword evidence="2" id="KW-1185">Reference proteome</keyword>
<proteinExistence type="predicted"/>
<gene>
    <name evidence="1" type="ORF">ElyMa_005198900</name>
</gene>
<accession>A0AAV4JT76</accession>
<evidence type="ECO:0000313" key="1">
    <source>
        <dbReference type="EMBL" id="GFS25982.1"/>
    </source>
</evidence>
<comment type="caution">
    <text evidence="1">The sequence shown here is derived from an EMBL/GenBank/DDBJ whole genome shotgun (WGS) entry which is preliminary data.</text>
</comment>
<sequence length="145" mass="16869">MTRCWTFSTPTKLNVKVLDVFQINRIECHWTFSKSTELNVKVLDVFHPYKIDWGGELTGEFEPQGVLKVIRYFTSPNYVTSDQSRLSPLAETLLTRARLSLFTPARVLTIKFWFREFCLLLMTSVSRREVINSSTRLGLQQCRNG</sequence>
<evidence type="ECO:0000313" key="2">
    <source>
        <dbReference type="Proteomes" id="UP000762676"/>
    </source>
</evidence>
<dbReference type="EMBL" id="BMAT01010387">
    <property type="protein sequence ID" value="GFS25982.1"/>
    <property type="molecule type" value="Genomic_DNA"/>
</dbReference>
<organism evidence="1 2">
    <name type="scientific">Elysia marginata</name>
    <dbReference type="NCBI Taxonomy" id="1093978"/>
    <lineage>
        <taxon>Eukaryota</taxon>
        <taxon>Metazoa</taxon>
        <taxon>Spiralia</taxon>
        <taxon>Lophotrochozoa</taxon>
        <taxon>Mollusca</taxon>
        <taxon>Gastropoda</taxon>
        <taxon>Heterobranchia</taxon>
        <taxon>Euthyneura</taxon>
        <taxon>Panpulmonata</taxon>
        <taxon>Sacoglossa</taxon>
        <taxon>Placobranchoidea</taxon>
        <taxon>Plakobranchidae</taxon>
        <taxon>Elysia</taxon>
    </lineage>
</organism>
<dbReference type="Proteomes" id="UP000762676">
    <property type="component" value="Unassembled WGS sequence"/>
</dbReference>
<reference evidence="1 2" key="1">
    <citation type="journal article" date="2021" name="Elife">
        <title>Chloroplast acquisition without the gene transfer in kleptoplastic sea slugs, Plakobranchus ocellatus.</title>
        <authorList>
            <person name="Maeda T."/>
            <person name="Takahashi S."/>
            <person name="Yoshida T."/>
            <person name="Shimamura S."/>
            <person name="Takaki Y."/>
            <person name="Nagai Y."/>
            <person name="Toyoda A."/>
            <person name="Suzuki Y."/>
            <person name="Arimoto A."/>
            <person name="Ishii H."/>
            <person name="Satoh N."/>
            <person name="Nishiyama T."/>
            <person name="Hasebe M."/>
            <person name="Maruyama T."/>
            <person name="Minagawa J."/>
            <person name="Obokata J."/>
            <person name="Shigenobu S."/>
        </authorList>
    </citation>
    <scope>NUCLEOTIDE SEQUENCE [LARGE SCALE GENOMIC DNA]</scope>
</reference>